<organism evidence="1 2">
    <name type="scientific">Alcelaphine gammaherpesvirus 2</name>
    <dbReference type="NCBI Taxonomy" id="138184"/>
    <lineage>
        <taxon>Viruses</taxon>
        <taxon>Duplodnaviria</taxon>
        <taxon>Heunggongvirae</taxon>
        <taxon>Peploviricota</taxon>
        <taxon>Herviviricetes</taxon>
        <taxon>Herpesvirales</taxon>
        <taxon>Orthoherpesviridae</taxon>
        <taxon>Gammaherpesvirinae</taxon>
        <taxon>Macavirus</taxon>
        <taxon>Macavirus alcelaphinegamma2</taxon>
    </lineage>
</organism>
<dbReference type="EMBL" id="KF274499">
    <property type="protein sequence ID" value="AIA62086.1"/>
    <property type="molecule type" value="Genomic_DNA"/>
</dbReference>
<dbReference type="RefSeq" id="YP_009044432.1">
    <property type="nucleotide sequence ID" value="NC_024382.1"/>
</dbReference>
<protein>
    <submittedName>
        <fullName evidence="1">A6</fullName>
    </submittedName>
</protein>
<proteinExistence type="predicted"/>
<accession>A0A068AAL6</accession>
<evidence type="ECO:0000313" key="1">
    <source>
        <dbReference type="EMBL" id="AIA62086.1"/>
    </source>
</evidence>
<sequence length="178" mass="20132">MLPISAFSFQRVIGSVAPGPQAPVLWEPATPVAFSAFQYALPFPPFNPQFNFLPMMEEPAKPIIQELPDVSHRADRAEGGKPETFDKEASKALECARTLTEMKTGHLQLPKLRLKLNGKKNNDPSVELHKTIEETLRHFKDVEARELGKLVVRGPRKQKRTAEFYIEKVGFFFESQLS</sequence>
<gene>
    <name evidence="1" type="ORF">ALHV2gp46</name>
</gene>
<evidence type="ECO:0000313" key="2">
    <source>
        <dbReference type="Proteomes" id="UP000168428"/>
    </source>
</evidence>
<keyword evidence="2" id="KW-1185">Reference proteome</keyword>
<name>A0A068AAL6_9GAMA</name>
<reference evidence="1 2" key="1">
    <citation type="journal article" date="2014" name="Vet. Microbiol.">
        <title>Malignant catarrhal fever in American bison (Bison bison) experimentally infected with alcelaphine herpesvirus 2.</title>
        <authorList>
            <person name="Taus N.S."/>
            <person name="O'Toole D."/>
            <person name="Herndon D.R."/>
            <person name="Cunha C.W."/>
            <person name="Warg J.V."/>
            <person name="Seal B.S."/>
            <person name="Brooking A."/>
            <person name="Li H."/>
        </authorList>
    </citation>
    <scope>NUCLEOTIDE SEQUENCE [LARGE SCALE GENOMIC DNA]</scope>
    <source>
        <strain evidence="1">Topi-AlHV-2</strain>
    </source>
</reference>
<dbReference type="GeneID" id="19735524"/>
<dbReference type="KEGG" id="vg:19735524"/>
<dbReference type="OrthoDB" id="38657at10239"/>
<dbReference type="Proteomes" id="UP000168428">
    <property type="component" value="Segment"/>
</dbReference>